<proteinExistence type="predicted"/>
<feature type="region of interest" description="Disordered" evidence="1">
    <location>
        <begin position="89"/>
        <end position="112"/>
    </location>
</feature>
<evidence type="ECO:0000313" key="2">
    <source>
        <dbReference type="EMBL" id="KAK6297582.1"/>
    </source>
</evidence>
<name>A0AAN8KU97_9TELE</name>
<organism evidence="2 3">
    <name type="scientific">Coregonus suidteri</name>
    <dbReference type="NCBI Taxonomy" id="861788"/>
    <lineage>
        <taxon>Eukaryota</taxon>
        <taxon>Metazoa</taxon>
        <taxon>Chordata</taxon>
        <taxon>Craniata</taxon>
        <taxon>Vertebrata</taxon>
        <taxon>Euteleostomi</taxon>
        <taxon>Actinopterygii</taxon>
        <taxon>Neopterygii</taxon>
        <taxon>Teleostei</taxon>
        <taxon>Protacanthopterygii</taxon>
        <taxon>Salmoniformes</taxon>
        <taxon>Salmonidae</taxon>
        <taxon>Coregoninae</taxon>
        <taxon>Coregonus</taxon>
    </lineage>
</organism>
<gene>
    <name evidence="2" type="ORF">J4Q44_G00321650</name>
</gene>
<dbReference type="Proteomes" id="UP001356427">
    <property type="component" value="Unassembled WGS sequence"/>
</dbReference>
<dbReference type="PANTHER" id="PTHR21356">
    <property type="entry name" value="ARMADILLO REPEAT CONTAINING 2"/>
    <property type="match status" value="1"/>
</dbReference>
<sequence length="420" mass="46037">MSSLGRKREKHSPFTLKPDPRRKTSAEIVTEIRCSLRTTDSCSGRPPLEPKMLQPPSMFSIYTRNFEAPDSIPGSGTRLSPLEHKPRLPVAQDEEPDPASPKALPKPPSDPLELKRRAAGARARLLRAGSLTTLPPVARVRNRLESIAAGESEDAVERLCNTCDRLHGTLAEQGMLGQHCRSRAGLLKALFCLIDLDSAQLNLQLAKLTLALSVSGNDLLNICKLIFKISRSESNELLFQNNSIIGNSALLRLPLAKDRVSVATLLIQRLHPLARPDHAQFTIAEHILVYSEGKKRCTITTETKISVPTSPGYSVNCPPTLAKTPGCYTLFIELMSKHQRKQDLVVRLLFTLGNLTSRSSEAREHLFTAEGCVSVLLGLYNTYQGRGGPLPYTHPTHLQPGTPVHPAPLLCGGGRRRTCG</sequence>
<dbReference type="EMBL" id="JAGTTL010000031">
    <property type="protein sequence ID" value="KAK6297582.1"/>
    <property type="molecule type" value="Genomic_DNA"/>
</dbReference>
<feature type="compositionally biased region" description="Basic residues" evidence="1">
    <location>
        <begin position="1"/>
        <end position="10"/>
    </location>
</feature>
<dbReference type="InterPro" id="IPR038905">
    <property type="entry name" value="ARMC2"/>
</dbReference>
<dbReference type="GO" id="GO:0007288">
    <property type="term" value="P:sperm axoneme assembly"/>
    <property type="evidence" value="ECO:0007669"/>
    <property type="project" value="TreeGrafter"/>
</dbReference>
<evidence type="ECO:0000256" key="1">
    <source>
        <dbReference type="SAM" id="MobiDB-lite"/>
    </source>
</evidence>
<feature type="region of interest" description="Disordered" evidence="1">
    <location>
        <begin position="1"/>
        <end position="26"/>
    </location>
</feature>
<reference evidence="2 3" key="1">
    <citation type="submission" date="2021-04" db="EMBL/GenBank/DDBJ databases">
        <authorList>
            <person name="De Guttry C."/>
            <person name="Zahm M."/>
            <person name="Klopp C."/>
            <person name="Cabau C."/>
            <person name="Louis A."/>
            <person name="Berthelot C."/>
            <person name="Parey E."/>
            <person name="Roest Crollius H."/>
            <person name="Montfort J."/>
            <person name="Robinson-Rechavi M."/>
            <person name="Bucao C."/>
            <person name="Bouchez O."/>
            <person name="Gislard M."/>
            <person name="Lluch J."/>
            <person name="Milhes M."/>
            <person name="Lampietro C."/>
            <person name="Lopez Roques C."/>
            <person name="Donnadieu C."/>
            <person name="Braasch I."/>
            <person name="Desvignes T."/>
            <person name="Postlethwait J."/>
            <person name="Bobe J."/>
            <person name="Wedekind C."/>
            <person name="Guiguen Y."/>
        </authorList>
    </citation>
    <scope>NUCLEOTIDE SEQUENCE [LARGE SCALE GENOMIC DNA]</scope>
    <source>
        <strain evidence="2">Cs_M1</strain>
        <tissue evidence="2">Blood</tissue>
    </source>
</reference>
<comment type="caution">
    <text evidence="2">The sequence shown here is derived from an EMBL/GenBank/DDBJ whole genome shotgun (WGS) entry which is preliminary data.</text>
</comment>
<evidence type="ECO:0000313" key="3">
    <source>
        <dbReference type="Proteomes" id="UP001356427"/>
    </source>
</evidence>
<keyword evidence="3" id="KW-1185">Reference proteome</keyword>
<protein>
    <submittedName>
        <fullName evidence="2">Uncharacterized protein</fullName>
    </submittedName>
</protein>
<feature type="region of interest" description="Disordered" evidence="1">
    <location>
        <begin position="37"/>
        <end position="56"/>
    </location>
</feature>
<dbReference type="AlphaFoldDB" id="A0AAN8KU97"/>
<accession>A0AAN8KU97</accession>
<dbReference type="PANTHER" id="PTHR21356:SF1">
    <property type="entry name" value="ARMADILLO REPEAT-CONTAINING PROTEIN 2"/>
    <property type="match status" value="1"/>
</dbReference>